<evidence type="ECO:0000256" key="6">
    <source>
        <dbReference type="ARBA" id="ARBA00022840"/>
    </source>
</evidence>
<dbReference type="AlphaFoldDB" id="A0A1E5SZP0"/>
<evidence type="ECO:0000256" key="4">
    <source>
        <dbReference type="ARBA" id="ARBA00022741"/>
    </source>
</evidence>
<dbReference type="STRING" id="1563681.BFP71_14110"/>
<evidence type="ECO:0000256" key="5">
    <source>
        <dbReference type="ARBA" id="ARBA00022777"/>
    </source>
</evidence>
<dbReference type="CDD" id="cd00075">
    <property type="entry name" value="HATPase"/>
    <property type="match status" value="1"/>
</dbReference>
<dbReference type="Proteomes" id="UP000095552">
    <property type="component" value="Unassembled WGS sequence"/>
</dbReference>
<dbReference type="SUPFAM" id="SSF55785">
    <property type="entry name" value="PYP-like sensor domain (PAS domain)"/>
    <property type="match status" value="1"/>
</dbReference>
<reference evidence="9 10" key="1">
    <citation type="submission" date="2016-08" db="EMBL/GenBank/DDBJ databases">
        <title>Draft genome of Fabibacter sp. strain SK-8.</title>
        <authorList>
            <person name="Wong S.-K."/>
            <person name="Hamasaki K."/>
            <person name="Yoshizawa S."/>
        </authorList>
    </citation>
    <scope>NUCLEOTIDE SEQUENCE [LARGE SCALE GENOMIC DNA]</scope>
    <source>
        <strain evidence="9 10">SK-8</strain>
    </source>
</reference>
<keyword evidence="10" id="KW-1185">Reference proteome</keyword>
<evidence type="ECO:0000313" key="10">
    <source>
        <dbReference type="Proteomes" id="UP000095552"/>
    </source>
</evidence>
<keyword evidence="6" id="KW-0067">ATP-binding</keyword>
<feature type="domain" description="Histidine kinase" evidence="8">
    <location>
        <begin position="186"/>
        <end position="401"/>
    </location>
</feature>
<evidence type="ECO:0000256" key="2">
    <source>
        <dbReference type="ARBA" id="ARBA00012438"/>
    </source>
</evidence>
<dbReference type="InterPro" id="IPR004358">
    <property type="entry name" value="Sig_transdc_His_kin-like_C"/>
</dbReference>
<dbReference type="InterPro" id="IPR005467">
    <property type="entry name" value="His_kinase_dom"/>
</dbReference>
<sequence>MFAMLILIMSIEMTWYLRKQERNWANFLNAISFGDYSRTYQKQTNSKDLEKAYNLITERMESLQTNKEAEFRLLQTVLRHVSVAVICFKETGEVVFSNKAFSKLLEITDFIHIDKFEADYPQIYQVFKKGEGISTEWIDHKNGQKLFVKSESFKLKGKPYRLVSLADIRSSLDAKELESYQKLMRVMTHEIMNSTTPILSLIRVVNKKLIKDEALESLAERDQKNVAKSLEAIEVRTEGMLKFVEAYKQINRPVAPHLELVQSKELLDSLSSLMQPEDAISIVYEDNFNGPLKIDRHLMTQVLINLIKNALDAVRAVNNASIWVNVSKIDERMLIQVIDNGAGVSEDRVQEIFVPFYTTKADGSGIGLALSRNIVRAHGGTLTYSRDSGLTRFVVGLVKEN</sequence>
<dbReference type="PRINTS" id="PR00344">
    <property type="entry name" value="BCTRLSENSOR"/>
</dbReference>
<dbReference type="SUPFAM" id="SSF55874">
    <property type="entry name" value="ATPase domain of HSP90 chaperone/DNA topoisomerase II/histidine kinase"/>
    <property type="match status" value="1"/>
</dbReference>
<dbReference type="PROSITE" id="PS50109">
    <property type="entry name" value="HIS_KIN"/>
    <property type="match status" value="1"/>
</dbReference>
<dbReference type="InterPro" id="IPR003594">
    <property type="entry name" value="HATPase_dom"/>
</dbReference>
<keyword evidence="7" id="KW-0902">Two-component regulatory system</keyword>
<evidence type="ECO:0000259" key="8">
    <source>
        <dbReference type="PROSITE" id="PS50109"/>
    </source>
</evidence>
<dbReference type="GO" id="GO:0004673">
    <property type="term" value="F:protein histidine kinase activity"/>
    <property type="evidence" value="ECO:0007669"/>
    <property type="project" value="UniProtKB-EC"/>
</dbReference>
<dbReference type="PANTHER" id="PTHR43065">
    <property type="entry name" value="SENSOR HISTIDINE KINASE"/>
    <property type="match status" value="1"/>
</dbReference>
<keyword evidence="4" id="KW-0547">Nucleotide-binding</keyword>
<keyword evidence="5" id="KW-0418">Kinase</keyword>
<evidence type="ECO:0000256" key="3">
    <source>
        <dbReference type="ARBA" id="ARBA00022679"/>
    </source>
</evidence>
<comment type="caution">
    <text evidence="9">The sequence shown here is derived from an EMBL/GenBank/DDBJ whole genome shotgun (WGS) entry which is preliminary data.</text>
</comment>
<name>A0A1E5SZP0_9BACT</name>
<evidence type="ECO:0000256" key="1">
    <source>
        <dbReference type="ARBA" id="ARBA00000085"/>
    </source>
</evidence>
<evidence type="ECO:0000256" key="7">
    <source>
        <dbReference type="ARBA" id="ARBA00023012"/>
    </source>
</evidence>
<organism evidence="9 10">
    <name type="scientific">Roseivirga misakiensis</name>
    <dbReference type="NCBI Taxonomy" id="1563681"/>
    <lineage>
        <taxon>Bacteria</taxon>
        <taxon>Pseudomonadati</taxon>
        <taxon>Bacteroidota</taxon>
        <taxon>Cytophagia</taxon>
        <taxon>Cytophagales</taxon>
        <taxon>Roseivirgaceae</taxon>
        <taxon>Roseivirga</taxon>
    </lineage>
</organism>
<dbReference type="PANTHER" id="PTHR43065:SF46">
    <property type="entry name" value="C4-DICARBOXYLATE TRANSPORT SENSOR PROTEIN DCTB"/>
    <property type="match status" value="1"/>
</dbReference>
<dbReference type="InterPro" id="IPR035965">
    <property type="entry name" value="PAS-like_dom_sf"/>
</dbReference>
<gene>
    <name evidence="9" type="ORF">BFP71_14110</name>
</gene>
<dbReference type="GO" id="GO:0000160">
    <property type="term" value="P:phosphorelay signal transduction system"/>
    <property type="evidence" value="ECO:0007669"/>
    <property type="project" value="UniProtKB-KW"/>
</dbReference>
<comment type="catalytic activity">
    <reaction evidence="1">
        <text>ATP + protein L-histidine = ADP + protein N-phospho-L-histidine.</text>
        <dbReference type="EC" id="2.7.13.3"/>
    </reaction>
</comment>
<accession>A0A1E5SZP0</accession>
<dbReference type="EMBL" id="MDGQ01000005">
    <property type="protein sequence ID" value="OEK04591.1"/>
    <property type="molecule type" value="Genomic_DNA"/>
</dbReference>
<dbReference type="Gene3D" id="3.30.565.10">
    <property type="entry name" value="Histidine kinase-like ATPase, C-terminal domain"/>
    <property type="match status" value="1"/>
</dbReference>
<dbReference type="EC" id="2.7.13.3" evidence="2"/>
<dbReference type="InterPro" id="IPR036890">
    <property type="entry name" value="HATPase_C_sf"/>
</dbReference>
<protein>
    <recommendedName>
        <fullName evidence="2">histidine kinase</fullName>
        <ecNumber evidence="2">2.7.13.3</ecNumber>
    </recommendedName>
</protein>
<evidence type="ECO:0000313" key="9">
    <source>
        <dbReference type="EMBL" id="OEK04591.1"/>
    </source>
</evidence>
<dbReference type="GO" id="GO:0005524">
    <property type="term" value="F:ATP binding"/>
    <property type="evidence" value="ECO:0007669"/>
    <property type="project" value="UniProtKB-KW"/>
</dbReference>
<proteinExistence type="predicted"/>
<dbReference type="SMART" id="SM00387">
    <property type="entry name" value="HATPase_c"/>
    <property type="match status" value="1"/>
</dbReference>
<keyword evidence="3" id="KW-0808">Transferase</keyword>
<dbReference type="Pfam" id="PF02518">
    <property type="entry name" value="HATPase_c"/>
    <property type="match status" value="1"/>
</dbReference>